<dbReference type="PROSITE" id="PS01071">
    <property type="entry name" value="GRPE"/>
    <property type="match status" value="1"/>
</dbReference>
<dbReference type="HAMAP" id="MF_01151">
    <property type="entry name" value="GrpE"/>
    <property type="match status" value="1"/>
</dbReference>
<dbReference type="Gene3D" id="3.90.20.20">
    <property type="match status" value="1"/>
</dbReference>
<evidence type="ECO:0000256" key="1">
    <source>
        <dbReference type="ARBA" id="ARBA00004496"/>
    </source>
</evidence>
<dbReference type="GO" id="GO:0051087">
    <property type="term" value="F:protein-folding chaperone binding"/>
    <property type="evidence" value="ECO:0007669"/>
    <property type="project" value="InterPro"/>
</dbReference>
<dbReference type="GO" id="GO:0006457">
    <property type="term" value="P:protein folding"/>
    <property type="evidence" value="ECO:0007669"/>
    <property type="project" value="InterPro"/>
</dbReference>
<organism evidence="10 11">
    <name type="scientific">Odinarchaeota yellowstonii (strain LCB_4)</name>
    <dbReference type="NCBI Taxonomy" id="1841599"/>
    <lineage>
        <taxon>Archaea</taxon>
        <taxon>Promethearchaeati</taxon>
        <taxon>Candidatus Odinarchaeota</taxon>
        <taxon>Candidatus Odinarchaeia</taxon>
        <taxon>Candidatus Odinarchaeales</taxon>
        <taxon>Candidatus Odinarchaeaceae</taxon>
        <taxon>Candidatus Odinarchaeum</taxon>
    </lineage>
</organism>
<evidence type="ECO:0000256" key="8">
    <source>
        <dbReference type="RuleBase" id="RU004478"/>
    </source>
</evidence>
<sequence>MPEADESYETRIKQLEESLEESKRMLEQEKRHAEEYLTKLRYLQAEFENAKKRMIKDIENSRLQYTCKLIGKILTPIEELELALASCKENCDMSKFIEGIKMISLKLKNILVEEGVKEIEAAGKMFDPAFHEAVQFQESKEYPDNYVICELRKGYRLNDHVIRPSMVIVCKHVNVEEEVRNNG</sequence>
<gene>
    <name evidence="10" type="ORF">OdinLCB4_001230</name>
</gene>
<dbReference type="FunFam" id="2.30.22.10:FF:000001">
    <property type="entry name" value="Protein GrpE"/>
    <property type="match status" value="1"/>
</dbReference>
<dbReference type="Gene3D" id="2.30.22.10">
    <property type="entry name" value="Head domain of nucleotide exchange factor GrpE"/>
    <property type="match status" value="1"/>
</dbReference>
<proteinExistence type="inferred from homology"/>
<protein>
    <recommendedName>
        <fullName evidence="7">Protein GrpE</fullName>
    </recommendedName>
</protein>
<dbReference type="AlphaFoldDB" id="A0AAF0IBB4"/>
<evidence type="ECO:0000256" key="2">
    <source>
        <dbReference type="ARBA" id="ARBA00009054"/>
    </source>
</evidence>
<comment type="similarity">
    <text evidence="2 8">Belongs to the GrpE family.</text>
</comment>
<dbReference type="EMBL" id="CP091871">
    <property type="protein sequence ID" value="WEU40583.1"/>
    <property type="molecule type" value="Genomic_DNA"/>
</dbReference>
<evidence type="ECO:0000256" key="3">
    <source>
        <dbReference type="ARBA" id="ARBA00011738"/>
    </source>
</evidence>
<dbReference type="SUPFAM" id="SSF58014">
    <property type="entry name" value="Coiled-coil domain of nucleotide exchange factor GrpE"/>
    <property type="match status" value="1"/>
</dbReference>
<feature type="coiled-coil region" evidence="9">
    <location>
        <begin position="5"/>
        <end position="53"/>
    </location>
</feature>
<evidence type="ECO:0000256" key="6">
    <source>
        <dbReference type="ARBA" id="ARBA00023186"/>
    </source>
</evidence>
<dbReference type="GO" id="GO:0005737">
    <property type="term" value="C:cytoplasm"/>
    <property type="evidence" value="ECO:0007669"/>
    <property type="project" value="UniProtKB-SubCell"/>
</dbReference>
<dbReference type="KEGG" id="oyw:OdinLCB4_001230"/>
<reference evidence="10" key="1">
    <citation type="journal article" date="2017" name="Nature">
        <title>Asgard archaea illuminate the origin of eukaryotic cellular complexity.</title>
        <authorList>
            <person name="Zaremba-Niedzwiedzka K."/>
            <person name="Caceres E.F."/>
            <person name="Saw J.H."/>
            <person name="Backstrom D."/>
            <person name="Juzokaite L."/>
            <person name="Vancaester E."/>
            <person name="Seitz K.W."/>
            <person name="Anantharaman K."/>
            <person name="Starnawski P."/>
            <person name="Kjeldsen K.U."/>
            <person name="Scott M.B."/>
            <person name="Nunoura T."/>
            <person name="Banfield J.F."/>
            <person name="Schramm A."/>
            <person name="Baker B.J."/>
            <person name="Spang A."/>
            <person name="Ettema T.J.G."/>
        </authorList>
    </citation>
    <scope>NUCLEOTIDE SEQUENCE</scope>
    <source>
        <strain evidence="10">LCB_4</strain>
    </source>
</reference>
<keyword evidence="5 7" id="KW-0346">Stress response</keyword>
<dbReference type="PANTHER" id="PTHR21237:SF23">
    <property type="entry name" value="GRPE PROTEIN HOMOLOG, MITOCHONDRIAL"/>
    <property type="match status" value="1"/>
</dbReference>
<dbReference type="GO" id="GO:0042803">
    <property type="term" value="F:protein homodimerization activity"/>
    <property type="evidence" value="ECO:0007669"/>
    <property type="project" value="InterPro"/>
</dbReference>
<evidence type="ECO:0000256" key="7">
    <source>
        <dbReference type="RuleBase" id="RU000639"/>
    </source>
</evidence>
<dbReference type="SUPFAM" id="SSF51064">
    <property type="entry name" value="Head domain of nucleotide exchange factor GrpE"/>
    <property type="match status" value="1"/>
</dbReference>
<dbReference type="InterPro" id="IPR000740">
    <property type="entry name" value="GrpE"/>
</dbReference>
<name>A0AAF0IBB4_ODILC</name>
<reference evidence="10" key="2">
    <citation type="journal article" date="2022" name="Nat. Microbiol.">
        <title>A closed Candidatus Odinarchaeum chromosome exposes Asgard archaeal viruses.</title>
        <authorList>
            <person name="Tamarit D."/>
            <person name="Caceres E.F."/>
            <person name="Krupovic M."/>
            <person name="Nijland R."/>
            <person name="Eme L."/>
            <person name="Robinson N.P."/>
            <person name="Ettema T.J.G."/>
        </authorList>
    </citation>
    <scope>NUCLEOTIDE SEQUENCE</scope>
    <source>
        <strain evidence="10">LCB_4</strain>
    </source>
</reference>
<dbReference type="Proteomes" id="UP000186851">
    <property type="component" value="Chromosome"/>
</dbReference>
<keyword evidence="9" id="KW-0175">Coiled coil</keyword>
<accession>A0AAF0IBB4</accession>
<evidence type="ECO:0000313" key="11">
    <source>
        <dbReference type="Proteomes" id="UP000186851"/>
    </source>
</evidence>
<dbReference type="PANTHER" id="PTHR21237">
    <property type="entry name" value="GRPE PROTEIN"/>
    <property type="match status" value="1"/>
</dbReference>
<dbReference type="CDD" id="cd00446">
    <property type="entry name" value="GrpE"/>
    <property type="match status" value="1"/>
</dbReference>
<comment type="subunit">
    <text evidence="3">Homodimer.</text>
</comment>
<dbReference type="Pfam" id="PF01025">
    <property type="entry name" value="GrpE"/>
    <property type="match status" value="1"/>
</dbReference>
<evidence type="ECO:0000256" key="4">
    <source>
        <dbReference type="ARBA" id="ARBA00022490"/>
    </source>
</evidence>
<dbReference type="InterPro" id="IPR013805">
    <property type="entry name" value="GrpE_CC"/>
</dbReference>
<evidence type="ECO:0000313" key="10">
    <source>
        <dbReference type="EMBL" id="WEU40583.1"/>
    </source>
</evidence>
<dbReference type="GO" id="GO:0000774">
    <property type="term" value="F:adenyl-nucleotide exchange factor activity"/>
    <property type="evidence" value="ECO:0007669"/>
    <property type="project" value="InterPro"/>
</dbReference>
<evidence type="ECO:0000256" key="5">
    <source>
        <dbReference type="ARBA" id="ARBA00023016"/>
    </source>
</evidence>
<comment type="function">
    <text evidence="7">Participates actively in the response to hyperosmotic and heat shock by preventing the aggregation of stress-denatured proteins, in association with DnaK and GrpE. It is the nucleotide exchange factor for DnaK and may function as a thermosensor. Unfolded proteins bind initially to DnaJ; upon interaction with the DnaJ-bound protein, DnaK hydrolyzes its bound ATP, resulting in the formation of a stable complex. GrpE releases ADP from DnaK; ATP binding to DnaK triggers the release of the substrate protein, thus completing the reaction cycle. Several rounds of ATP-dependent interactions between DnaJ, DnaK and GrpE are required for fully efficient folding.</text>
</comment>
<evidence type="ECO:0000256" key="9">
    <source>
        <dbReference type="SAM" id="Coils"/>
    </source>
</evidence>
<comment type="subcellular location">
    <subcellularLocation>
        <location evidence="1">Cytoplasm</location>
    </subcellularLocation>
</comment>
<dbReference type="InterPro" id="IPR009012">
    <property type="entry name" value="GrpE_head"/>
</dbReference>
<keyword evidence="6 7" id="KW-0143">Chaperone</keyword>
<keyword evidence="4" id="KW-0963">Cytoplasm</keyword>
<dbReference type="GO" id="GO:0051082">
    <property type="term" value="F:unfolded protein binding"/>
    <property type="evidence" value="ECO:0007669"/>
    <property type="project" value="TreeGrafter"/>
</dbReference>
<dbReference type="PRINTS" id="PR00773">
    <property type="entry name" value="GRPEPROTEIN"/>
</dbReference>